<dbReference type="EC" id="1.16.1.-" evidence="4"/>
<dbReference type="InterPro" id="IPR007037">
    <property type="entry name" value="SIP_rossman_dom"/>
</dbReference>
<reference evidence="4" key="1">
    <citation type="journal article" date="2024" name="Methods Enzymol.">
        <title>Siderophore-dependent ferrichelatases.</title>
        <authorList>
            <person name="Merrick C.E."/>
            <person name="Gulati N.M."/>
            <person name="Wencewicz T.A."/>
        </authorList>
    </citation>
    <scope>NUCLEOTIDE SEQUENCE</scope>
</reference>
<dbReference type="PANTHER" id="PTHR30157">
    <property type="entry name" value="FERRIC REDUCTASE, NADPH-DEPENDENT"/>
    <property type="match status" value="1"/>
</dbReference>
<protein>
    <submittedName>
        <fullName evidence="4">Siderophore-interacting protein</fullName>
        <ecNumber evidence="4">1.16.1.-</ecNumber>
    </submittedName>
</protein>
<dbReference type="Pfam" id="PF04954">
    <property type="entry name" value="SIP"/>
    <property type="match status" value="1"/>
</dbReference>
<evidence type="ECO:0000259" key="2">
    <source>
        <dbReference type="PROSITE" id="PS51384"/>
    </source>
</evidence>
<dbReference type="SUPFAM" id="SSF63380">
    <property type="entry name" value="Riboflavin synthase domain-like"/>
    <property type="match status" value="1"/>
</dbReference>
<dbReference type="InterPro" id="IPR039261">
    <property type="entry name" value="FNR_nucleotide-bd"/>
</dbReference>
<accession>A0A8B6X474</accession>
<organism evidence="3 4">
    <name type="scientific">Derxia gummosa DSM 723</name>
    <dbReference type="NCBI Taxonomy" id="1121388"/>
    <lineage>
        <taxon>Bacteria</taxon>
        <taxon>Pseudomonadati</taxon>
        <taxon>Pseudomonadota</taxon>
        <taxon>Betaproteobacteria</taxon>
        <taxon>Burkholderiales</taxon>
        <taxon>Alcaligenaceae</taxon>
        <taxon>Derxia</taxon>
    </lineage>
</organism>
<dbReference type="Gene3D" id="3.40.50.80">
    <property type="entry name" value="Nucleotide-binding domain of ferredoxin-NADP reductase (FNR) module"/>
    <property type="match status" value="1"/>
</dbReference>
<reference evidence="4" key="2">
    <citation type="submission" date="2025-08" db="UniProtKB">
        <authorList>
            <consortium name="RefSeq"/>
        </authorList>
    </citation>
    <scope>IDENTIFICATION</scope>
</reference>
<dbReference type="InterPro" id="IPR013113">
    <property type="entry name" value="SIP_FAD-bd"/>
</dbReference>
<evidence type="ECO:0000256" key="1">
    <source>
        <dbReference type="ARBA" id="ARBA00035644"/>
    </source>
</evidence>
<dbReference type="PROSITE" id="PS51384">
    <property type="entry name" value="FAD_FR"/>
    <property type="match status" value="1"/>
</dbReference>
<proteinExistence type="inferred from homology"/>
<dbReference type="InterPro" id="IPR017927">
    <property type="entry name" value="FAD-bd_FR_type"/>
</dbReference>
<dbReference type="Pfam" id="PF08021">
    <property type="entry name" value="FAD_binding_9"/>
    <property type="match status" value="1"/>
</dbReference>
<dbReference type="Gene3D" id="2.40.30.10">
    <property type="entry name" value="Translation factors"/>
    <property type="match status" value="1"/>
</dbReference>
<dbReference type="GO" id="GO:0016491">
    <property type="term" value="F:oxidoreductase activity"/>
    <property type="evidence" value="ECO:0007669"/>
    <property type="project" value="InterPro"/>
</dbReference>
<feature type="domain" description="FAD-binding FR-type" evidence="2">
    <location>
        <begin position="10"/>
        <end position="135"/>
    </location>
</feature>
<evidence type="ECO:0000313" key="4">
    <source>
        <dbReference type="RefSeq" id="WP_028311811.1"/>
    </source>
</evidence>
<dbReference type="AlphaFoldDB" id="A0A8B6X474"/>
<evidence type="ECO:0000313" key="3">
    <source>
        <dbReference type="Proteomes" id="UP000675920"/>
    </source>
</evidence>
<dbReference type="InterPro" id="IPR017938">
    <property type="entry name" value="Riboflavin_synthase-like_b-brl"/>
</dbReference>
<comment type="similarity">
    <text evidence="1">Belongs to the SIP oxidoreductase family.</text>
</comment>
<sequence length="280" mass="29503">MPPDERPAPPGPRLLVVRRAVTVTPGLRRITLGGPALAGFPPGCDGAHLKLLLPRPGQLRPELPRPGPDGLVWPSAARKPVVRTYTVARHDPVPGELDIDFVLHAAPGPAADWAARARPGDEVGIAGPGGPPRFAADAGFHLLFGDLSAAALIAAVLRQLPAGARGHAVIAVDDPADCRVLPQRGALDLRWIVRGRPGADGFAGLLDAWDGLPRPPGATLSATLAGEHAEVVALRRRALAAGVARERLYAVPYWKSDADEEGYHAERHRVMDELDATPLA</sequence>
<dbReference type="InterPro" id="IPR039374">
    <property type="entry name" value="SIP_fam"/>
</dbReference>
<dbReference type="CDD" id="cd06193">
    <property type="entry name" value="siderophore_interacting"/>
    <property type="match status" value="1"/>
</dbReference>
<keyword evidence="3" id="KW-1185">Reference proteome</keyword>
<name>A0A8B6X474_9BURK</name>
<dbReference type="OrthoDB" id="9814826at2"/>
<dbReference type="PANTHER" id="PTHR30157:SF0">
    <property type="entry name" value="NADPH-DEPENDENT FERRIC-CHELATE REDUCTASE"/>
    <property type="match status" value="1"/>
</dbReference>
<dbReference type="Proteomes" id="UP000675920">
    <property type="component" value="Unplaced"/>
</dbReference>
<dbReference type="RefSeq" id="WP_028311811.1">
    <property type="nucleotide sequence ID" value="NZ_AXWS01000013.1"/>
</dbReference>